<keyword evidence="1" id="KW-1133">Transmembrane helix</keyword>
<dbReference type="RefSeq" id="WP_145084455.1">
    <property type="nucleotide sequence ID" value="NZ_CP036274.1"/>
</dbReference>
<keyword evidence="1" id="KW-0472">Membrane</keyword>
<evidence type="ECO:0000313" key="2">
    <source>
        <dbReference type="EMBL" id="QDU25471.1"/>
    </source>
</evidence>
<keyword evidence="1" id="KW-0812">Transmembrane</keyword>
<organism evidence="2 3">
    <name type="scientific">Anatilimnocola aggregata</name>
    <dbReference type="NCBI Taxonomy" id="2528021"/>
    <lineage>
        <taxon>Bacteria</taxon>
        <taxon>Pseudomonadati</taxon>
        <taxon>Planctomycetota</taxon>
        <taxon>Planctomycetia</taxon>
        <taxon>Pirellulales</taxon>
        <taxon>Pirellulaceae</taxon>
        <taxon>Anatilimnocola</taxon>
    </lineage>
</organism>
<dbReference type="EMBL" id="CP036274">
    <property type="protein sequence ID" value="QDU25471.1"/>
    <property type="molecule type" value="Genomic_DNA"/>
</dbReference>
<gene>
    <name evidence="2" type="ORF">ETAA8_05390</name>
</gene>
<reference evidence="2 3" key="1">
    <citation type="submission" date="2019-02" db="EMBL/GenBank/DDBJ databases">
        <title>Deep-cultivation of Planctomycetes and their phenomic and genomic characterization uncovers novel biology.</title>
        <authorList>
            <person name="Wiegand S."/>
            <person name="Jogler M."/>
            <person name="Boedeker C."/>
            <person name="Pinto D."/>
            <person name="Vollmers J."/>
            <person name="Rivas-Marin E."/>
            <person name="Kohn T."/>
            <person name="Peeters S.H."/>
            <person name="Heuer A."/>
            <person name="Rast P."/>
            <person name="Oberbeckmann S."/>
            <person name="Bunk B."/>
            <person name="Jeske O."/>
            <person name="Meyerdierks A."/>
            <person name="Storesund J.E."/>
            <person name="Kallscheuer N."/>
            <person name="Luecker S."/>
            <person name="Lage O.M."/>
            <person name="Pohl T."/>
            <person name="Merkel B.J."/>
            <person name="Hornburger P."/>
            <person name="Mueller R.-W."/>
            <person name="Bruemmer F."/>
            <person name="Labrenz M."/>
            <person name="Spormann A.M."/>
            <person name="Op den Camp H."/>
            <person name="Overmann J."/>
            <person name="Amann R."/>
            <person name="Jetten M.S.M."/>
            <person name="Mascher T."/>
            <person name="Medema M.H."/>
            <person name="Devos D.P."/>
            <person name="Kaster A.-K."/>
            <person name="Ovreas L."/>
            <person name="Rohde M."/>
            <person name="Galperin M.Y."/>
            <person name="Jogler C."/>
        </authorList>
    </citation>
    <scope>NUCLEOTIDE SEQUENCE [LARGE SCALE GENOMIC DNA]</scope>
    <source>
        <strain evidence="2 3">ETA_A8</strain>
    </source>
</reference>
<sequence length="267" mass="30230">MLPMEFDYVTLVVIGAIFLAFVLLVPISLFFTQRFSLRPQAEVFVPAPETMPPVLFTHFANSYLALQRVGFELLLCVKAQGMKNVVSHVASLVNRQTLDSAVITALTVVGTPHVFLYVEIFRRYRNGEVVQTNNSPVLMGLPEPAYCTFYQLPQISDPSQLFQIHQLLIERAAPQAEAYLRLDEEFGDNPIACMQTIFEEAVQDEIRRGLFYQPAGTDYARFTVYGSLRAGWSLIFPVSLVRRILRDRRAQQLVQEVTANIPVAELK</sequence>
<name>A0A517Y5E8_9BACT</name>
<feature type="transmembrane region" description="Helical" evidence="1">
    <location>
        <begin position="6"/>
        <end position="31"/>
    </location>
</feature>
<dbReference type="Proteomes" id="UP000315017">
    <property type="component" value="Chromosome"/>
</dbReference>
<evidence type="ECO:0000313" key="3">
    <source>
        <dbReference type="Proteomes" id="UP000315017"/>
    </source>
</evidence>
<evidence type="ECO:0000256" key="1">
    <source>
        <dbReference type="SAM" id="Phobius"/>
    </source>
</evidence>
<accession>A0A517Y5E8</accession>
<keyword evidence="3" id="KW-1185">Reference proteome</keyword>
<proteinExistence type="predicted"/>
<protein>
    <submittedName>
        <fullName evidence="2">Uncharacterized protein</fullName>
    </submittedName>
</protein>
<dbReference type="AlphaFoldDB" id="A0A517Y5E8"/>
<dbReference type="KEGG" id="aagg:ETAA8_05390"/>